<dbReference type="EMBL" id="MG779341">
    <property type="protein sequence ID" value="AUV58476.1"/>
    <property type="molecule type" value="Genomic_DNA"/>
</dbReference>
<organism evidence="1">
    <name type="scientific">Bandra megavirus</name>
    <dbReference type="NCBI Taxonomy" id="2071566"/>
    <lineage>
        <taxon>Viruses</taxon>
        <taxon>Varidnaviria</taxon>
        <taxon>Bamfordvirae</taxon>
        <taxon>Nucleocytoviricota</taxon>
        <taxon>Megaviricetes</taxon>
        <taxon>Imitervirales</taxon>
        <taxon>Mimiviridae</taxon>
        <taxon>Megamimivirinae</taxon>
        <taxon>Megavirus</taxon>
    </lineage>
</organism>
<sequence>MNIKNPIINTIMVVYGYNNNYFPWHTCIDNTVYKTCGLVIDYCQEKYIITTRQYLISCENLVGYSYDQESCQVTRHILTKISHSIESNIMILKILDYQDNDNLVGHDLNYYIVPKKNKLYQIIMPQFNSDTDKREFEMHIYDTKFLKSCIFDKNFVPRNYLYKFRLSKNDSTNLSGSIVFKSKKIIGLTVAIMSKYLFVVPVKIIKKIICDYVYSQQHQLQLCGLVCLPFDYEITKNNVLISKQIKVSTSCGNKIIKSQDIIKTINYRKIQIMDDEAVIYDNELEDYIPIDIYCRWNHNVNNDFIVELSRNNKIIVVNINKCKTTRDLALTSQWDINFDTIIPYYEFNGLILTWLTHELIDMLVINNIEPENHIIQKLLQGECIELNKILIIIDCIDDQLVNKYQLPTLKINSKNNYILSCPVVLEINNNNIQYLQNLNDLDHCKITESKIKIAFSANSHKYIFV</sequence>
<reference evidence="1" key="1">
    <citation type="submission" date="2018-01" db="EMBL/GenBank/DDBJ databases">
        <title>Draft genome sequence of Bandra megavirus.</title>
        <authorList>
            <person name="Chatterjee A."/>
            <person name="Yadav R."/>
            <person name="Kondabagil K."/>
        </authorList>
    </citation>
    <scope>NUCLEOTIDE SEQUENCE</scope>
    <source>
        <strain evidence="1">KK-1</strain>
    </source>
</reference>
<accession>A0A2K9V8F9</accession>
<name>A0A2K9V8F9_9VIRU</name>
<evidence type="ECO:0000313" key="1">
    <source>
        <dbReference type="EMBL" id="AUV58476.1"/>
    </source>
</evidence>
<proteinExistence type="predicted"/>
<protein>
    <submittedName>
        <fullName evidence="1">Uncharacterized protein</fullName>
    </submittedName>
</protein>